<keyword evidence="3" id="KW-0378">Hydrolase</keyword>
<dbReference type="OrthoDB" id="3173428at2"/>
<gene>
    <name evidence="3" type="ORF">F8566_02000</name>
</gene>
<dbReference type="SUPFAM" id="SSF51556">
    <property type="entry name" value="Metallo-dependent hydrolases"/>
    <property type="match status" value="1"/>
</dbReference>
<dbReference type="InterPro" id="IPR013108">
    <property type="entry name" value="Amidohydro_3"/>
</dbReference>
<dbReference type="InterPro" id="IPR032466">
    <property type="entry name" value="Metal_Hydrolase"/>
</dbReference>
<dbReference type="EMBL" id="WBMT01000001">
    <property type="protein sequence ID" value="KAB2352478.1"/>
    <property type="molecule type" value="Genomic_DNA"/>
</dbReference>
<dbReference type="Proteomes" id="UP000468735">
    <property type="component" value="Unassembled WGS sequence"/>
</dbReference>
<feature type="chain" id="PRO_5026152250" evidence="1">
    <location>
        <begin position="35"/>
        <end position="612"/>
    </location>
</feature>
<dbReference type="Pfam" id="PF07969">
    <property type="entry name" value="Amidohydro_3"/>
    <property type="match status" value="1"/>
</dbReference>
<reference evidence="3 4" key="1">
    <citation type="submission" date="2019-09" db="EMBL/GenBank/DDBJ databases">
        <title>Actinomadura physcomitrii sp. nov., a novel actinomycete isolated from moss [Physcomitrium sphaericum (Ludw) Fuernr].</title>
        <authorList>
            <person name="Zhuang X."/>
            <person name="Liu C."/>
        </authorList>
    </citation>
    <scope>NUCLEOTIDE SEQUENCE [LARGE SCALE GENOMIC DNA]</scope>
    <source>
        <strain evidence="3 4">HMC1</strain>
    </source>
</reference>
<protein>
    <submittedName>
        <fullName evidence="3">Amidohydrolase</fullName>
    </submittedName>
</protein>
<dbReference type="InterPro" id="IPR011059">
    <property type="entry name" value="Metal-dep_hydrolase_composite"/>
</dbReference>
<evidence type="ECO:0000259" key="2">
    <source>
        <dbReference type="Pfam" id="PF07969"/>
    </source>
</evidence>
<name>A0A6H9Z5B8_9ACTN</name>
<dbReference type="AlphaFoldDB" id="A0A6H9Z5B8"/>
<dbReference type="Gene3D" id="2.30.40.10">
    <property type="entry name" value="Urease, subunit C, domain 1"/>
    <property type="match status" value="1"/>
</dbReference>
<accession>A0A6H9Z5B8</accession>
<evidence type="ECO:0000313" key="3">
    <source>
        <dbReference type="EMBL" id="KAB2352478.1"/>
    </source>
</evidence>
<dbReference type="PROSITE" id="PS51318">
    <property type="entry name" value="TAT"/>
    <property type="match status" value="1"/>
</dbReference>
<evidence type="ECO:0000313" key="4">
    <source>
        <dbReference type="Proteomes" id="UP000468735"/>
    </source>
</evidence>
<sequence>MNAGINRRRFLGQAAGVAAGAAAAPVLSAGPASAGGRGPADLIVYNGRVQVMDRHMRRAEAVAIRDGVVMAVGRERDVRRLAGRGTESIDAGGGTVLPGINDSHVHLGGYGLDFPPYTIEVDVATIKELTDAVAAAVAAAPAPGSWIRGQGWNENRLPHPPRRTDLDPVSGDHPVILRDFSGHMMAVNSTVLRLAGITRDTPAPPGGVIEKDAAGEPTGVLRESAQDLVNRVVPPFTEAELESAVDKAIMMLHAQGITSITDPGIPLAQLALYERKARAGTLPLRITALITGGRSPDQVRTTLAAYKPPRGVDPRILRVAGVKLIIDGVPTAAQTAWLHEPYVDGTNGKPVIEGDTIEEAVANMHAMIALVHNAGMQVGTHATGDAGIDVVVAGYLAAMRGDRRHRDPRHYVIHGDLTSPRTLRTMARHDIGVNMNATIKYVLGRTLDANLGPERTDYQWPYRTALDLGVRVTSASDAPVTSPSWLQGVQSAVLRKGLYGGVAGEAERITVREALVTYTRTSAWQDHAERWKGTLEPGMTGDVCVVDGDVVGADPETLVGMPIAATILGGRVVYDGKPDPATANAMAPAAVKSRNARGAACLQRGACCCKRA</sequence>
<organism evidence="3 4">
    <name type="scientific">Actinomadura rudentiformis</name>
    <dbReference type="NCBI Taxonomy" id="359158"/>
    <lineage>
        <taxon>Bacteria</taxon>
        <taxon>Bacillati</taxon>
        <taxon>Actinomycetota</taxon>
        <taxon>Actinomycetes</taxon>
        <taxon>Streptosporangiales</taxon>
        <taxon>Thermomonosporaceae</taxon>
        <taxon>Actinomadura</taxon>
    </lineage>
</organism>
<feature type="domain" description="Amidohydrolase 3" evidence="2">
    <location>
        <begin position="89"/>
        <end position="574"/>
    </location>
</feature>
<dbReference type="SUPFAM" id="SSF51338">
    <property type="entry name" value="Composite domain of metallo-dependent hydrolases"/>
    <property type="match status" value="1"/>
</dbReference>
<dbReference type="PANTHER" id="PTHR22642:SF2">
    <property type="entry name" value="PROTEIN LONG AFTER FAR-RED 3"/>
    <property type="match status" value="1"/>
</dbReference>
<keyword evidence="1" id="KW-0732">Signal</keyword>
<dbReference type="Gene3D" id="3.10.310.70">
    <property type="match status" value="1"/>
</dbReference>
<dbReference type="InterPro" id="IPR033932">
    <property type="entry name" value="YtcJ-like"/>
</dbReference>
<feature type="signal peptide" evidence="1">
    <location>
        <begin position="1"/>
        <end position="34"/>
    </location>
</feature>
<evidence type="ECO:0000256" key="1">
    <source>
        <dbReference type="SAM" id="SignalP"/>
    </source>
</evidence>
<dbReference type="RefSeq" id="WP_151557330.1">
    <property type="nucleotide sequence ID" value="NZ_WBMT01000001.1"/>
</dbReference>
<dbReference type="Gene3D" id="3.20.20.140">
    <property type="entry name" value="Metal-dependent hydrolases"/>
    <property type="match status" value="1"/>
</dbReference>
<dbReference type="InterPro" id="IPR006311">
    <property type="entry name" value="TAT_signal"/>
</dbReference>
<dbReference type="GO" id="GO:0016810">
    <property type="term" value="F:hydrolase activity, acting on carbon-nitrogen (but not peptide) bonds"/>
    <property type="evidence" value="ECO:0007669"/>
    <property type="project" value="InterPro"/>
</dbReference>
<keyword evidence="4" id="KW-1185">Reference proteome</keyword>
<dbReference type="CDD" id="cd01300">
    <property type="entry name" value="YtcJ_like"/>
    <property type="match status" value="1"/>
</dbReference>
<comment type="caution">
    <text evidence="3">The sequence shown here is derived from an EMBL/GenBank/DDBJ whole genome shotgun (WGS) entry which is preliminary data.</text>
</comment>
<proteinExistence type="predicted"/>
<dbReference type="PANTHER" id="PTHR22642">
    <property type="entry name" value="IMIDAZOLONEPROPIONASE"/>
    <property type="match status" value="1"/>
</dbReference>